<dbReference type="CDD" id="cd12193">
    <property type="entry name" value="bZIP_GCN4"/>
    <property type="match status" value="1"/>
</dbReference>
<feature type="signal peptide" evidence="11">
    <location>
        <begin position="1"/>
        <end position="25"/>
    </location>
</feature>
<feature type="compositionally biased region" description="Polar residues" evidence="10">
    <location>
        <begin position="90"/>
        <end position="111"/>
    </location>
</feature>
<feature type="compositionally biased region" description="Low complexity" evidence="10">
    <location>
        <begin position="74"/>
        <end position="85"/>
    </location>
</feature>
<evidence type="ECO:0000256" key="5">
    <source>
        <dbReference type="ARBA" id="ARBA00023159"/>
    </source>
</evidence>
<keyword evidence="2" id="KW-0028">Amino-acid biosynthesis</keyword>
<dbReference type="Gene3D" id="3.30.160.60">
    <property type="entry name" value="Classic Zinc Finger"/>
    <property type="match status" value="1"/>
</dbReference>
<dbReference type="Pfam" id="PF00170">
    <property type="entry name" value="bZIP_1"/>
    <property type="match status" value="1"/>
</dbReference>
<feature type="compositionally biased region" description="Low complexity" evidence="10">
    <location>
        <begin position="436"/>
        <end position="446"/>
    </location>
</feature>
<accession>A0A3D8QX94</accession>
<reference evidence="13 14" key="1">
    <citation type="journal article" date="2018" name="IMA Fungus">
        <title>IMA Genome-F 9: Draft genome sequence of Annulohypoxylon stygium, Aspergillus mulundensis, Berkeleyomyces basicola (syn. Thielaviopsis basicola), Ceratocystis smalleyi, two Cercospora beticola strains, Coleophoma cylindrospora, Fusarium fracticaudum, Phialophora cf. hyalina, and Morchella septimelata.</title>
        <authorList>
            <person name="Wingfield B.D."/>
            <person name="Bills G.F."/>
            <person name="Dong Y."/>
            <person name="Huang W."/>
            <person name="Nel W.J."/>
            <person name="Swalarsk-Parry B.S."/>
            <person name="Vaghefi N."/>
            <person name="Wilken P.M."/>
            <person name="An Z."/>
            <person name="de Beer Z.W."/>
            <person name="De Vos L."/>
            <person name="Chen L."/>
            <person name="Duong T.A."/>
            <person name="Gao Y."/>
            <person name="Hammerbacher A."/>
            <person name="Kikkert J.R."/>
            <person name="Li Y."/>
            <person name="Li H."/>
            <person name="Li K."/>
            <person name="Li Q."/>
            <person name="Liu X."/>
            <person name="Ma X."/>
            <person name="Naidoo K."/>
            <person name="Pethybridge S.J."/>
            <person name="Sun J."/>
            <person name="Steenkamp E.T."/>
            <person name="van der Nest M.A."/>
            <person name="van Wyk S."/>
            <person name="Wingfield M.J."/>
            <person name="Xiong C."/>
            <person name="Yue Q."/>
            <person name="Zhang X."/>
        </authorList>
    </citation>
    <scope>NUCLEOTIDE SEQUENCE [LARGE SCALE GENOMIC DNA]</scope>
    <source>
        <strain evidence="13 14">BP6252</strain>
    </source>
</reference>
<evidence type="ECO:0000259" key="12">
    <source>
        <dbReference type="PROSITE" id="PS50217"/>
    </source>
</evidence>
<sequence>MAATKQAAEACLLLLAIVLLKKSRSLAPFAWCLVYGVQRCQTPVPLYARPATTPFLNAECSAVLSRAERRNTVQSQSSARPRQSPDFPDTTVTISPNIQNPTISPHPSTSAFPFSENLTSSLATSFVPSLPPTANILPQEFNSFTTDSQSTWLPSSTSSLPAQSPQLQLQDFSPDPAHSQQDFVLFERSPSARSTPSLSNNRTLTGQIRRHSSNLSSAQSLQNQRVAAIIQATGHSINTSAFTNRYIPSAQTSQQFYASSAPSSSAALQLQARPRPQVPLFSQSTGNIPKTPNMAMQGNSPAHSSAASPNSHSADMDLFDDFTAFEGGAASQTYSSAYSSPAVPTMYEPSMNLSASGSTNMGTVSPKDLLVRDSFASAPNSTAFTNLTSPSTYNESPEYNDNFDVSPFIGNNGDFDHSLGGDPWFPLFPSEETSKPEPQVEQSPLLPEEELEVSEHLRQSSTRRRSGTATSPGGTHASVSGVSSRKRDKPLPPIIVDDPNDTVAMKRARNTLAARKSRQRKMQRFDELEDEIAKLKAERDHWKDIALRRG</sequence>
<keyword evidence="14" id="KW-1185">Reference proteome</keyword>
<feature type="region of interest" description="Disordered" evidence="10">
    <location>
        <begin position="70"/>
        <end position="111"/>
    </location>
</feature>
<evidence type="ECO:0000256" key="1">
    <source>
        <dbReference type="ARBA" id="ARBA00004123"/>
    </source>
</evidence>
<evidence type="ECO:0000256" key="11">
    <source>
        <dbReference type="SAM" id="SignalP"/>
    </source>
</evidence>
<feature type="compositionally biased region" description="Low complexity" evidence="10">
    <location>
        <begin position="148"/>
        <end position="170"/>
    </location>
</feature>
<dbReference type="OrthoDB" id="5419235at2759"/>
<feature type="chain" id="PRO_5017569016" description="BZIP domain-containing protein" evidence="11">
    <location>
        <begin position="26"/>
        <end position="550"/>
    </location>
</feature>
<dbReference type="Proteomes" id="UP000256645">
    <property type="component" value="Unassembled WGS sequence"/>
</dbReference>
<evidence type="ECO:0000313" key="14">
    <source>
        <dbReference type="Proteomes" id="UP000256645"/>
    </source>
</evidence>
<evidence type="ECO:0000256" key="2">
    <source>
        <dbReference type="ARBA" id="ARBA00022605"/>
    </source>
</evidence>
<comment type="subcellular location">
    <subcellularLocation>
        <location evidence="1">Nucleus</location>
    </subcellularLocation>
</comment>
<feature type="region of interest" description="Disordered" evidence="10">
    <location>
        <begin position="287"/>
        <end position="313"/>
    </location>
</feature>
<dbReference type="InterPro" id="IPR004827">
    <property type="entry name" value="bZIP"/>
</dbReference>
<name>A0A3D8QX94_9HELO</name>
<evidence type="ECO:0000256" key="7">
    <source>
        <dbReference type="ARBA" id="ARBA00023242"/>
    </source>
</evidence>
<keyword evidence="5" id="KW-0010">Activator</keyword>
<evidence type="ECO:0000256" key="3">
    <source>
        <dbReference type="ARBA" id="ARBA00023015"/>
    </source>
</evidence>
<evidence type="ECO:0000313" key="13">
    <source>
        <dbReference type="EMBL" id="RDW66311.1"/>
    </source>
</evidence>
<dbReference type="FunFam" id="3.30.160.60:FF:001491">
    <property type="entry name" value="Cross-pathway control protein A"/>
    <property type="match status" value="1"/>
</dbReference>
<keyword evidence="4" id="KW-0238">DNA-binding</keyword>
<proteinExistence type="inferred from homology"/>
<gene>
    <name evidence="13" type="ORF">BP6252_09946</name>
</gene>
<evidence type="ECO:0000256" key="9">
    <source>
        <dbReference type="SAM" id="Coils"/>
    </source>
</evidence>
<keyword evidence="9" id="KW-0175">Coiled coil</keyword>
<feature type="domain" description="BZIP" evidence="12">
    <location>
        <begin position="506"/>
        <end position="540"/>
    </location>
</feature>
<dbReference type="EMBL" id="PDLM01000011">
    <property type="protein sequence ID" value="RDW66311.1"/>
    <property type="molecule type" value="Genomic_DNA"/>
</dbReference>
<feature type="region of interest" description="Disordered" evidence="10">
    <location>
        <begin position="420"/>
        <end position="499"/>
    </location>
</feature>
<feature type="coiled-coil region" evidence="9">
    <location>
        <begin position="518"/>
        <end position="545"/>
    </location>
</feature>
<evidence type="ECO:0000256" key="8">
    <source>
        <dbReference type="ARBA" id="ARBA00061302"/>
    </source>
</evidence>
<dbReference type="GO" id="GO:0008652">
    <property type="term" value="P:amino acid biosynthetic process"/>
    <property type="evidence" value="ECO:0007669"/>
    <property type="project" value="UniProtKB-KW"/>
</dbReference>
<dbReference type="SUPFAM" id="SSF57959">
    <property type="entry name" value="Leucine zipper domain"/>
    <property type="match status" value="1"/>
</dbReference>
<dbReference type="GO" id="GO:0003700">
    <property type="term" value="F:DNA-binding transcription factor activity"/>
    <property type="evidence" value="ECO:0007669"/>
    <property type="project" value="InterPro"/>
</dbReference>
<feature type="region of interest" description="Disordered" evidence="10">
    <location>
        <begin position="147"/>
        <end position="177"/>
    </location>
</feature>
<dbReference type="GO" id="GO:0005634">
    <property type="term" value="C:nucleus"/>
    <property type="evidence" value="ECO:0007669"/>
    <property type="project" value="UniProtKB-SubCell"/>
</dbReference>
<comment type="similarity">
    <text evidence="8">Belongs to the bZIP family. GCN4 subfamily.</text>
</comment>
<dbReference type="GO" id="GO:0003677">
    <property type="term" value="F:DNA binding"/>
    <property type="evidence" value="ECO:0007669"/>
    <property type="project" value="UniProtKB-KW"/>
</dbReference>
<protein>
    <recommendedName>
        <fullName evidence="12">BZIP domain-containing protein</fullName>
    </recommendedName>
</protein>
<dbReference type="PROSITE" id="PS50217">
    <property type="entry name" value="BZIP"/>
    <property type="match status" value="1"/>
</dbReference>
<comment type="caution">
    <text evidence="13">The sequence shown here is derived from an EMBL/GenBank/DDBJ whole genome shotgun (WGS) entry which is preliminary data.</text>
</comment>
<evidence type="ECO:0000256" key="4">
    <source>
        <dbReference type="ARBA" id="ARBA00023125"/>
    </source>
</evidence>
<dbReference type="STRING" id="1849047.A0A3D8QX94"/>
<evidence type="ECO:0000256" key="10">
    <source>
        <dbReference type="SAM" id="MobiDB-lite"/>
    </source>
</evidence>
<feature type="compositionally biased region" description="Low complexity" evidence="10">
    <location>
        <begin position="299"/>
        <end position="313"/>
    </location>
</feature>
<dbReference type="InterPro" id="IPR046347">
    <property type="entry name" value="bZIP_sf"/>
</dbReference>
<feature type="compositionally biased region" description="Polar residues" evidence="10">
    <location>
        <begin position="287"/>
        <end position="298"/>
    </location>
</feature>
<organism evidence="13 14">
    <name type="scientific">Coleophoma cylindrospora</name>
    <dbReference type="NCBI Taxonomy" id="1849047"/>
    <lineage>
        <taxon>Eukaryota</taxon>
        <taxon>Fungi</taxon>
        <taxon>Dikarya</taxon>
        <taxon>Ascomycota</taxon>
        <taxon>Pezizomycotina</taxon>
        <taxon>Leotiomycetes</taxon>
        <taxon>Helotiales</taxon>
        <taxon>Dermateaceae</taxon>
        <taxon>Coleophoma</taxon>
    </lineage>
</organism>
<keyword evidence="7" id="KW-0539">Nucleus</keyword>
<keyword evidence="6" id="KW-0804">Transcription</keyword>
<evidence type="ECO:0000256" key="6">
    <source>
        <dbReference type="ARBA" id="ARBA00023163"/>
    </source>
</evidence>
<dbReference type="AlphaFoldDB" id="A0A3D8QX94"/>
<keyword evidence="11" id="KW-0732">Signal</keyword>
<keyword evidence="3" id="KW-0805">Transcription regulation</keyword>
<dbReference type="PROSITE" id="PS00036">
    <property type="entry name" value="BZIP_BASIC"/>
    <property type="match status" value="1"/>
</dbReference>